<dbReference type="PROSITE" id="PS50280">
    <property type="entry name" value="SET"/>
    <property type="match status" value="1"/>
</dbReference>
<dbReference type="GO" id="GO:0003682">
    <property type="term" value="F:chromatin binding"/>
    <property type="evidence" value="ECO:0007669"/>
    <property type="project" value="TreeGrafter"/>
</dbReference>
<dbReference type="STRING" id="1051890.A0A3N4M0K7"/>
<dbReference type="SUPFAM" id="SSF82199">
    <property type="entry name" value="SET domain"/>
    <property type="match status" value="1"/>
</dbReference>
<dbReference type="Gene3D" id="2.170.270.10">
    <property type="entry name" value="SET domain"/>
    <property type="match status" value="1"/>
</dbReference>
<evidence type="ECO:0000313" key="10">
    <source>
        <dbReference type="EMBL" id="RPB27448.1"/>
    </source>
</evidence>
<dbReference type="InterPro" id="IPR001214">
    <property type="entry name" value="SET_dom"/>
</dbReference>
<dbReference type="EMBL" id="ML121531">
    <property type="protein sequence ID" value="RPB27448.1"/>
    <property type="molecule type" value="Genomic_DNA"/>
</dbReference>
<keyword evidence="2" id="KW-0808">Transferase</keyword>
<organism evidence="10 11">
    <name type="scientific">Terfezia boudieri ATCC MYA-4762</name>
    <dbReference type="NCBI Taxonomy" id="1051890"/>
    <lineage>
        <taxon>Eukaryota</taxon>
        <taxon>Fungi</taxon>
        <taxon>Dikarya</taxon>
        <taxon>Ascomycota</taxon>
        <taxon>Pezizomycotina</taxon>
        <taxon>Pezizomycetes</taxon>
        <taxon>Pezizales</taxon>
        <taxon>Pezizaceae</taxon>
        <taxon>Terfezia</taxon>
    </lineage>
</organism>
<evidence type="ECO:0000313" key="11">
    <source>
        <dbReference type="Proteomes" id="UP000267821"/>
    </source>
</evidence>
<dbReference type="GO" id="GO:0032259">
    <property type="term" value="P:methylation"/>
    <property type="evidence" value="ECO:0007669"/>
    <property type="project" value="UniProtKB-KW"/>
</dbReference>
<keyword evidence="1" id="KW-0489">Methyltransferase</keyword>
<evidence type="ECO:0000259" key="8">
    <source>
        <dbReference type="PROSITE" id="PS50280"/>
    </source>
</evidence>
<evidence type="ECO:0000256" key="1">
    <source>
        <dbReference type="ARBA" id="ARBA00022603"/>
    </source>
</evidence>
<dbReference type="GO" id="GO:0140951">
    <property type="term" value="F:histone H3K27 trimethyltransferase activity"/>
    <property type="evidence" value="ECO:0007669"/>
    <property type="project" value="UniProtKB-EC"/>
</dbReference>
<dbReference type="PANTHER" id="PTHR45747">
    <property type="entry name" value="HISTONE-LYSINE N-METHYLTRANSFERASE E(Z)"/>
    <property type="match status" value="1"/>
</dbReference>
<dbReference type="PROSITE" id="PS51633">
    <property type="entry name" value="CXC"/>
    <property type="match status" value="1"/>
</dbReference>
<keyword evidence="4" id="KW-0805">Transcription regulation</keyword>
<proteinExistence type="predicted"/>
<dbReference type="InterPro" id="IPR026489">
    <property type="entry name" value="CXC_dom"/>
</dbReference>
<dbReference type="InterPro" id="IPR045318">
    <property type="entry name" value="EZH1/2-like"/>
</dbReference>
<evidence type="ECO:0000256" key="6">
    <source>
        <dbReference type="ARBA" id="ARBA00048568"/>
    </source>
</evidence>
<dbReference type="Pfam" id="PF18264">
    <property type="entry name" value="preSET_CXC"/>
    <property type="match status" value="1"/>
</dbReference>
<feature type="domain" description="SET" evidence="8">
    <location>
        <begin position="138"/>
        <end position="263"/>
    </location>
</feature>
<evidence type="ECO:0000256" key="5">
    <source>
        <dbReference type="ARBA" id="ARBA00023163"/>
    </source>
</evidence>
<keyword evidence="5" id="KW-0804">Transcription</keyword>
<dbReference type="InParanoid" id="A0A3N4M0K7"/>
<dbReference type="GO" id="GO:0031507">
    <property type="term" value="P:heterochromatin formation"/>
    <property type="evidence" value="ECO:0007669"/>
    <property type="project" value="TreeGrafter"/>
</dbReference>
<feature type="domain" description="CXC" evidence="9">
    <location>
        <begin position="17"/>
        <end position="133"/>
    </location>
</feature>
<keyword evidence="11" id="KW-1185">Reference proteome</keyword>
<evidence type="ECO:0000256" key="7">
    <source>
        <dbReference type="SAM" id="MobiDB-lite"/>
    </source>
</evidence>
<feature type="region of interest" description="Disordered" evidence="7">
    <location>
        <begin position="1"/>
        <end position="23"/>
    </location>
</feature>
<evidence type="ECO:0000256" key="4">
    <source>
        <dbReference type="ARBA" id="ARBA00023015"/>
    </source>
</evidence>
<comment type="catalytic activity">
    <reaction evidence="6">
        <text>L-lysyl(27)-[histone H3] + 3 S-adenosyl-L-methionine = N(6),N(6),N(6)-trimethyl-L-lysyl(27)-[histone H3] + 3 S-adenosyl-L-homocysteine + 3 H(+)</text>
        <dbReference type="Rhea" id="RHEA:60292"/>
        <dbReference type="Rhea" id="RHEA-COMP:15535"/>
        <dbReference type="Rhea" id="RHEA-COMP:15548"/>
        <dbReference type="ChEBI" id="CHEBI:15378"/>
        <dbReference type="ChEBI" id="CHEBI:29969"/>
        <dbReference type="ChEBI" id="CHEBI:57856"/>
        <dbReference type="ChEBI" id="CHEBI:59789"/>
        <dbReference type="ChEBI" id="CHEBI:61961"/>
        <dbReference type="EC" id="2.1.1.356"/>
    </reaction>
</comment>
<dbReference type="SMART" id="SM00317">
    <property type="entry name" value="SET"/>
    <property type="match status" value="1"/>
</dbReference>
<protein>
    <submittedName>
        <fullName evidence="10">SET domain-containing protein</fullName>
    </submittedName>
</protein>
<dbReference type="GO" id="GO:0005634">
    <property type="term" value="C:nucleus"/>
    <property type="evidence" value="ECO:0007669"/>
    <property type="project" value="TreeGrafter"/>
</dbReference>
<dbReference type="AlphaFoldDB" id="A0A3N4M0K7"/>
<dbReference type="Proteomes" id="UP000267821">
    <property type="component" value="Unassembled WGS sequence"/>
</dbReference>
<sequence length="263" mass="29439">MADVESLDSNQKAPLKRKRPNVKGNYGDYPADCHKTLNSNERSYFKPCLHTGPCNSECPCVKDKVMCEKTCMCDADCPRKWRGCKCIASGKACSITTACPCARWNRECDPDLCSGCGAAETLSPTNRYDLELAKECCQNVVIQRDIPKRTLLGVSGVSGLGLFIGENVKKDGFLGEYKGEIISNDEAERRGKLYDRRGVSFLFTLNKTQVIDATRAGNKFRFVNHYKKPNCFARVLFTNCTHRIGMFAKRDLVAGEELYFDYG</sequence>
<dbReference type="Pfam" id="PF00856">
    <property type="entry name" value="SET"/>
    <property type="match status" value="1"/>
</dbReference>
<evidence type="ECO:0000256" key="2">
    <source>
        <dbReference type="ARBA" id="ARBA00022679"/>
    </source>
</evidence>
<evidence type="ECO:0000259" key="9">
    <source>
        <dbReference type="PROSITE" id="PS51633"/>
    </source>
</evidence>
<name>A0A3N4M0K7_9PEZI</name>
<dbReference type="InterPro" id="IPR041355">
    <property type="entry name" value="Pre-SET_CXC"/>
</dbReference>
<keyword evidence="3" id="KW-0949">S-adenosyl-L-methionine</keyword>
<dbReference type="InterPro" id="IPR046341">
    <property type="entry name" value="SET_dom_sf"/>
</dbReference>
<evidence type="ECO:0000256" key="3">
    <source>
        <dbReference type="ARBA" id="ARBA00022691"/>
    </source>
</evidence>
<gene>
    <name evidence="10" type="ORF">L211DRAFT_779889</name>
</gene>
<accession>A0A3N4M0K7</accession>
<dbReference type="CDD" id="cd10519">
    <property type="entry name" value="SET_EZH"/>
    <property type="match status" value="1"/>
</dbReference>
<reference evidence="10 11" key="1">
    <citation type="journal article" date="2018" name="Nat. Ecol. Evol.">
        <title>Pezizomycetes genomes reveal the molecular basis of ectomycorrhizal truffle lifestyle.</title>
        <authorList>
            <person name="Murat C."/>
            <person name="Payen T."/>
            <person name="Noel B."/>
            <person name="Kuo A."/>
            <person name="Morin E."/>
            <person name="Chen J."/>
            <person name="Kohler A."/>
            <person name="Krizsan K."/>
            <person name="Balestrini R."/>
            <person name="Da Silva C."/>
            <person name="Montanini B."/>
            <person name="Hainaut M."/>
            <person name="Levati E."/>
            <person name="Barry K.W."/>
            <person name="Belfiori B."/>
            <person name="Cichocki N."/>
            <person name="Clum A."/>
            <person name="Dockter R.B."/>
            <person name="Fauchery L."/>
            <person name="Guy J."/>
            <person name="Iotti M."/>
            <person name="Le Tacon F."/>
            <person name="Lindquist E.A."/>
            <person name="Lipzen A."/>
            <person name="Malagnac F."/>
            <person name="Mello A."/>
            <person name="Molinier V."/>
            <person name="Miyauchi S."/>
            <person name="Poulain J."/>
            <person name="Riccioni C."/>
            <person name="Rubini A."/>
            <person name="Sitrit Y."/>
            <person name="Splivallo R."/>
            <person name="Traeger S."/>
            <person name="Wang M."/>
            <person name="Zifcakova L."/>
            <person name="Wipf D."/>
            <person name="Zambonelli A."/>
            <person name="Paolocci F."/>
            <person name="Nowrousian M."/>
            <person name="Ottonello S."/>
            <person name="Baldrian P."/>
            <person name="Spatafora J.W."/>
            <person name="Henrissat B."/>
            <person name="Nagy L.G."/>
            <person name="Aury J.M."/>
            <person name="Wincker P."/>
            <person name="Grigoriev I.V."/>
            <person name="Bonfante P."/>
            <person name="Martin F.M."/>
        </authorList>
    </citation>
    <scope>NUCLEOTIDE SEQUENCE [LARGE SCALE GENOMIC DNA]</scope>
    <source>
        <strain evidence="10 11">ATCC MYA-4762</strain>
    </source>
</reference>
<dbReference type="PANTHER" id="PTHR45747:SF4">
    <property type="entry name" value="HISTONE-LYSINE N-METHYLTRANSFERASE E(Z)"/>
    <property type="match status" value="1"/>
</dbReference>
<dbReference type="OrthoDB" id="6141102at2759"/>